<protein>
    <submittedName>
        <fullName evidence="2">GNAT family acetyltransferase</fullName>
    </submittedName>
</protein>
<gene>
    <name evidence="2" type="ORF">PBAT_08285</name>
</gene>
<dbReference type="Pfam" id="PF13673">
    <property type="entry name" value="Acetyltransf_10"/>
    <property type="match status" value="1"/>
</dbReference>
<keyword evidence="3" id="KW-1185">Reference proteome</keyword>
<feature type="domain" description="N-acetyltransferase" evidence="1">
    <location>
        <begin position="1"/>
        <end position="161"/>
    </location>
</feature>
<dbReference type="Proteomes" id="UP000077355">
    <property type="component" value="Unassembled WGS sequence"/>
</dbReference>
<dbReference type="InterPro" id="IPR016181">
    <property type="entry name" value="Acyl_CoA_acyltransferase"/>
</dbReference>
<comment type="caution">
    <text evidence="2">The sequence shown here is derived from an EMBL/GenBank/DDBJ whole genome shotgun (WGS) entry which is preliminary data.</text>
</comment>
<dbReference type="RefSeq" id="WP_068648425.1">
    <property type="nucleotide sequence ID" value="NZ_CP043611.1"/>
</dbReference>
<keyword evidence="2" id="KW-0808">Transferase</keyword>
<dbReference type="SUPFAM" id="SSF55729">
    <property type="entry name" value="Acyl-CoA N-acyltransferases (Nat)"/>
    <property type="match status" value="1"/>
</dbReference>
<reference evidence="2 3" key="1">
    <citation type="submission" date="2016-03" db="EMBL/GenBank/DDBJ databases">
        <title>Draft genome sequence of Paenibacillus antarcticus CECT 5836.</title>
        <authorList>
            <person name="Shin S.-K."/>
            <person name="Yi H."/>
        </authorList>
    </citation>
    <scope>NUCLEOTIDE SEQUENCE [LARGE SCALE GENOMIC DNA]</scope>
    <source>
        <strain evidence="2 3">CECT 5836</strain>
    </source>
</reference>
<sequence length="163" mass="18745">MIRVCVEYDVESIYDIINDAAQAYKGIIPEDRFYEPYMSLEELNVEIMNGVLFWGYEVDNEIVGVMGLQEKGEVSLIRHAYVRSNQRNNGIGGELLAYLITLTKKPLLIGTWASAFWAISFYEKHGFQVVSQASKETLLRKYWHVPEEQIQSSVVLTNDLNFI</sequence>
<dbReference type="EMBL" id="LVJI01000012">
    <property type="protein sequence ID" value="OAB47045.1"/>
    <property type="molecule type" value="Genomic_DNA"/>
</dbReference>
<name>A0A162MC98_9BACL</name>
<proteinExistence type="predicted"/>
<dbReference type="InterPro" id="IPR000182">
    <property type="entry name" value="GNAT_dom"/>
</dbReference>
<dbReference type="PROSITE" id="PS51186">
    <property type="entry name" value="GNAT"/>
    <property type="match status" value="1"/>
</dbReference>
<evidence type="ECO:0000313" key="2">
    <source>
        <dbReference type="EMBL" id="OAB47045.1"/>
    </source>
</evidence>
<dbReference type="Gene3D" id="3.40.630.30">
    <property type="match status" value="1"/>
</dbReference>
<evidence type="ECO:0000313" key="3">
    <source>
        <dbReference type="Proteomes" id="UP000077355"/>
    </source>
</evidence>
<evidence type="ECO:0000259" key="1">
    <source>
        <dbReference type="PROSITE" id="PS51186"/>
    </source>
</evidence>
<accession>A0A162MC98</accession>
<organism evidence="2 3">
    <name type="scientific">Paenibacillus antarcticus</name>
    <dbReference type="NCBI Taxonomy" id="253703"/>
    <lineage>
        <taxon>Bacteria</taxon>
        <taxon>Bacillati</taxon>
        <taxon>Bacillota</taxon>
        <taxon>Bacilli</taxon>
        <taxon>Bacillales</taxon>
        <taxon>Paenibacillaceae</taxon>
        <taxon>Paenibacillus</taxon>
    </lineage>
</organism>
<dbReference type="GO" id="GO:0016747">
    <property type="term" value="F:acyltransferase activity, transferring groups other than amino-acyl groups"/>
    <property type="evidence" value="ECO:0007669"/>
    <property type="project" value="InterPro"/>
</dbReference>
<dbReference type="OrthoDB" id="9789605at2"/>
<dbReference type="CDD" id="cd04301">
    <property type="entry name" value="NAT_SF"/>
    <property type="match status" value="1"/>
</dbReference>
<dbReference type="AlphaFoldDB" id="A0A162MC98"/>